<dbReference type="AlphaFoldDB" id="A0AAV1XF67"/>
<dbReference type="EMBL" id="CAXHTB010000014">
    <property type="protein sequence ID" value="CAL0319988.1"/>
    <property type="molecule type" value="Genomic_DNA"/>
</dbReference>
<comment type="caution">
    <text evidence="1">The sequence shown here is derived from an EMBL/GenBank/DDBJ whole genome shotgun (WGS) entry which is preliminary data.</text>
</comment>
<dbReference type="Gene3D" id="3.30.70.330">
    <property type="match status" value="1"/>
</dbReference>
<evidence type="ECO:0000313" key="1">
    <source>
        <dbReference type="EMBL" id="CAL0319988.1"/>
    </source>
</evidence>
<evidence type="ECO:0000313" key="2">
    <source>
        <dbReference type="Proteomes" id="UP001497480"/>
    </source>
</evidence>
<dbReference type="Proteomes" id="UP001497480">
    <property type="component" value="Unassembled WGS sequence"/>
</dbReference>
<dbReference type="GO" id="GO:0003676">
    <property type="term" value="F:nucleic acid binding"/>
    <property type="evidence" value="ECO:0007669"/>
    <property type="project" value="InterPro"/>
</dbReference>
<keyword evidence="2" id="KW-1185">Reference proteome</keyword>
<gene>
    <name evidence="1" type="ORF">LLUT_LOCUS21048</name>
</gene>
<accession>A0AAV1XF67</accession>
<evidence type="ECO:0008006" key="3">
    <source>
        <dbReference type="Google" id="ProtNLM"/>
    </source>
</evidence>
<name>A0AAV1XF67_LUPLU</name>
<protein>
    <recommendedName>
        <fullName evidence="3">RRM domain-containing protein</fullName>
    </recommendedName>
</protein>
<dbReference type="SUPFAM" id="SSF54928">
    <property type="entry name" value="RNA-binding domain, RBD"/>
    <property type="match status" value="1"/>
</dbReference>
<organism evidence="1 2">
    <name type="scientific">Lupinus luteus</name>
    <name type="common">European yellow lupine</name>
    <dbReference type="NCBI Taxonomy" id="3873"/>
    <lineage>
        <taxon>Eukaryota</taxon>
        <taxon>Viridiplantae</taxon>
        <taxon>Streptophyta</taxon>
        <taxon>Embryophyta</taxon>
        <taxon>Tracheophyta</taxon>
        <taxon>Spermatophyta</taxon>
        <taxon>Magnoliopsida</taxon>
        <taxon>eudicotyledons</taxon>
        <taxon>Gunneridae</taxon>
        <taxon>Pentapetalae</taxon>
        <taxon>rosids</taxon>
        <taxon>fabids</taxon>
        <taxon>Fabales</taxon>
        <taxon>Fabaceae</taxon>
        <taxon>Papilionoideae</taxon>
        <taxon>50 kb inversion clade</taxon>
        <taxon>genistoids sensu lato</taxon>
        <taxon>core genistoids</taxon>
        <taxon>Genisteae</taxon>
        <taxon>Lupinus</taxon>
    </lineage>
</organism>
<proteinExistence type="predicted"/>
<dbReference type="InterPro" id="IPR012677">
    <property type="entry name" value="Nucleotide-bd_a/b_plait_sf"/>
</dbReference>
<dbReference type="CDD" id="cd00590">
    <property type="entry name" value="RRM_SF"/>
    <property type="match status" value="1"/>
</dbReference>
<dbReference type="InterPro" id="IPR035979">
    <property type="entry name" value="RBD_domain_sf"/>
</dbReference>
<reference evidence="1 2" key="1">
    <citation type="submission" date="2024-03" db="EMBL/GenBank/DDBJ databases">
        <authorList>
            <person name="Martinez-Hernandez J."/>
        </authorList>
    </citation>
    <scope>NUCLEOTIDE SEQUENCE [LARGE SCALE GENOMIC DNA]</scope>
</reference>
<sequence>MTARLLLGEDLLIPLGELLRERECVRPFRSSRVRCKSPFVSQRSPLSVRRPHVGIRGGSAAASKVVTRSFSPVRSRSRWSSWGSRGDLNSFYISYLPNDVGCADLQKFFMKWGRVRNVFIHRKRNRYNQRFVIIWFDKVHDEKSFSLSSDKVWFGNIKFLVNIPRFKRNMENNLSPVVSPARIPLAVPLKFRDNRRFVEAVGKNVLDFSSVKEENDRLLKCLVGKTSKSVLPSVVPALLKDEGIFNINAQLLGGDLILLSPNDGESILEVVKDAETWFASNLDGNLNESQPIVLWFQEFLICRVFNNIELVLIHLS</sequence>